<protein>
    <submittedName>
        <fullName evidence="1">Uncharacterized protein</fullName>
    </submittedName>
</protein>
<comment type="caution">
    <text evidence="1">The sequence shown here is derived from an EMBL/GenBank/DDBJ whole genome shotgun (WGS) entry which is preliminary data.</text>
</comment>
<dbReference type="Proteomes" id="UP000823388">
    <property type="component" value="Chromosome 6N"/>
</dbReference>
<gene>
    <name evidence="1" type="ORF">PVAP13_6NG204603</name>
</gene>
<name>A0A8T0QYD4_PANVG</name>
<dbReference type="AlphaFoldDB" id="A0A8T0QYD4"/>
<accession>A0A8T0QYD4</accession>
<keyword evidence="2" id="KW-1185">Reference proteome</keyword>
<dbReference type="EMBL" id="CM029048">
    <property type="protein sequence ID" value="KAG2578096.1"/>
    <property type="molecule type" value="Genomic_DNA"/>
</dbReference>
<organism evidence="1 2">
    <name type="scientific">Panicum virgatum</name>
    <name type="common">Blackwell switchgrass</name>
    <dbReference type="NCBI Taxonomy" id="38727"/>
    <lineage>
        <taxon>Eukaryota</taxon>
        <taxon>Viridiplantae</taxon>
        <taxon>Streptophyta</taxon>
        <taxon>Embryophyta</taxon>
        <taxon>Tracheophyta</taxon>
        <taxon>Spermatophyta</taxon>
        <taxon>Magnoliopsida</taxon>
        <taxon>Liliopsida</taxon>
        <taxon>Poales</taxon>
        <taxon>Poaceae</taxon>
        <taxon>PACMAD clade</taxon>
        <taxon>Panicoideae</taxon>
        <taxon>Panicodae</taxon>
        <taxon>Paniceae</taxon>
        <taxon>Panicinae</taxon>
        <taxon>Panicum</taxon>
        <taxon>Panicum sect. Hiantes</taxon>
    </lineage>
</organism>
<sequence length="211" mass="24543">MDVKIMLTAKGYINTIEEPNPQAPVTDEAKYTILYFLRHHLHRDLKNEYSDLIYDLLQVEKHDELLTKNYQMSPVGATPLPEVHYNSQNSQKKFGGKKFKKNFKGKWNKKRKKFRLDNSQVCQRCGCRNHITKKCHTAKHLVELYQKSVGKQVQGDKYETHFTTQPTDASCSKDTPLENIDEKTPLQMDDLLSTDDMLVEFQSNDIFGDNN</sequence>
<dbReference type="PANTHER" id="PTHR33325:SF11">
    <property type="entry name" value="COLD SHOCK DOMAIN-CONTAINING PROTEIN 4-LIKE"/>
    <property type="match status" value="1"/>
</dbReference>
<proteinExistence type="predicted"/>
<evidence type="ECO:0000313" key="1">
    <source>
        <dbReference type="EMBL" id="KAG2578096.1"/>
    </source>
</evidence>
<evidence type="ECO:0000313" key="2">
    <source>
        <dbReference type="Proteomes" id="UP000823388"/>
    </source>
</evidence>
<reference evidence="1" key="1">
    <citation type="submission" date="2020-05" db="EMBL/GenBank/DDBJ databases">
        <title>WGS assembly of Panicum virgatum.</title>
        <authorList>
            <person name="Lovell J.T."/>
            <person name="Jenkins J."/>
            <person name="Shu S."/>
            <person name="Juenger T.E."/>
            <person name="Schmutz J."/>
        </authorList>
    </citation>
    <scope>NUCLEOTIDE SEQUENCE</scope>
    <source>
        <strain evidence="1">AP13</strain>
    </source>
</reference>
<dbReference type="PANTHER" id="PTHR33325">
    <property type="entry name" value="ZINC FINGER, CCHC-TYPE-RELATED"/>
    <property type="match status" value="1"/>
</dbReference>